<dbReference type="RefSeq" id="WP_327779941.1">
    <property type="nucleotide sequence ID" value="NZ_JAYXUD010000010.1"/>
</dbReference>
<protein>
    <recommendedName>
        <fullName evidence="3">Outer membrane efflux protein</fullName>
    </recommendedName>
</protein>
<comment type="caution">
    <text evidence="1">The sequence shown here is derived from an EMBL/GenBank/DDBJ whole genome shotgun (WGS) entry which is preliminary data.</text>
</comment>
<gene>
    <name evidence="1" type="ORF">VXS00_12995</name>
</gene>
<dbReference type="Proteomes" id="UP001339429">
    <property type="component" value="Unassembled WGS sequence"/>
</dbReference>
<dbReference type="EMBL" id="JAYXUD010000010">
    <property type="protein sequence ID" value="MEC6899562.1"/>
    <property type="molecule type" value="Genomic_DNA"/>
</dbReference>
<organism evidence="1 2">
    <name type="scientific">Photobacterium piscicola</name>
    <dbReference type="NCBI Taxonomy" id="1378299"/>
    <lineage>
        <taxon>Bacteria</taxon>
        <taxon>Pseudomonadati</taxon>
        <taxon>Pseudomonadota</taxon>
        <taxon>Gammaproteobacteria</taxon>
        <taxon>Vibrionales</taxon>
        <taxon>Vibrionaceae</taxon>
        <taxon>Photobacterium</taxon>
    </lineage>
</organism>
<evidence type="ECO:0000313" key="2">
    <source>
        <dbReference type="Proteomes" id="UP001339429"/>
    </source>
</evidence>
<proteinExistence type="predicted"/>
<dbReference type="PROSITE" id="PS51257">
    <property type="entry name" value="PROKAR_LIPOPROTEIN"/>
    <property type="match status" value="1"/>
</dbReference>
<evidence type="ECO:0008006" key="3">
    <source>
        <dbReference type="Google" id="ProtNLM"/>
    </source>
</evidence>
<name>A0ABU6LJP6_9GAMM</name>
<sequence>MNILRNFFIMLCMVAGCDKESHIDYSSFNIQPEVIPDQKQQGFIITNKCSPFKTPLDFKNLEYTSKALINSNWLSNPHYLEDINHLIYQFNQTHIKNANIFIQALNNSALIYKKNMIEVNIIKRKLQADIDAKLMYYQQELASINSHLEIIKKDEKQHLNEIKTIKNKIQEKQKYYIKLRRSLKHELQTILLDDDLTFDLISNIKFKYKTDKTLHCSKYLGEYQQITFTSPDTCIYYNKEELINKIPQQYQSQVNIVMNTYVPKLWKTMVLLNGYFESTYNKQVFDHYLQKDLMIANNNLAIKRTINMGRQSQHAIDNYVEQYNKLTMAMANNIDKTLLDDQNKVNISSMAFYEKLSPLRLGNKIKDPIVNFAILYNNKALVTKLTQEYATKILNEYPKELTFSIANNGNFILPKIRENNYKIIIDVKKSYSVIYNGHNTLTPPKDFSQQTPNTTSMGYNLNQIISQQLFKQWYNS</sequence>
<evidence type="ECO:0000313" key="1">
    <source>
        <dbReference type="EMBL" id="MEC6899562.1"/>
    </source>
</evidence>
<keyword evidence="2" id="KW-1185">Reference proteome</keyword>
<reference evidence="1 2" key="1">
    <citation type="submission" date="2024-01" db="EMBL/GenBank/DDBJ databases">
        <title>Active colonisers of the gastrointestinal tract of Atlantic salmon farmed in a warm water region.</title>
        <authorList>
            <person name="Bowman J.P."/>
        </authorList>
    </citation>
    <scope>NUCLEOTIDE SEQUENCE [LARGE SCALE GENOMIC DNA]</scope>
    <source>
        <strain evidence="1 2">S4MW1</strain>
    </source>
</reference>
<accession>A0ABU6LJP6</accession>